<dbReference type="Pfam" id="PF08268">
    <property type="entry name" value="FBA_3"/>
    <property type="match status" value="1"/>
</dbReference>
<evidence type="ECO:0000313" key="3">
    <source>
        <dbReference type="Proteomes" id="UP001190926"/>
    </source>
</evidence>
<evidence type="ECO:0000259" key="1">
    <source>
        <dbReference type="Pfam" id="PF08268"/>
    </source>
</evidence>
<dbReference type="EMBL" id="SDAM02000323">
    <property type="protein sequence ID" value="KAH6824486.1"/>
    <property type="molecule type" value="Genomic_DNA"/>
</dbReference>
<sequence length="325" mass="37300">MQPSTAKDIRNKLFVCRMIRPKLYFTAISLEEDNFFLTEYNIYPPFPSQKGFVFYCSCEGLFCFENEDEREIVLSNPTTNEFKILPKLPELPRGVSNYSMSAQIWFDHKSEDYKVMFLVMADFEDEEGDCLDVSFQIHLYSLKANSWKRIPCTGFSYCAPPGACINGVFYCEAYREGESTPVILSFDLSTETISSLPLPDFSKHPFFIREYNGLLSIFACSRCGIDYSFELWVMNESWARESIFHTCGVCGPLSFWKRGELLCFQSFNHELLVFDRVTGKLKHLDICSTPHRIDLFPFVETTVQLKGGSDQVVESSVQLKGGSEL</sequence>
<accession>A0AAD4P366</accession>
<dbReference type="Proteomes" id="UP001190926">
    <property type="component" value="Unassembled WGS sequence"/>
</dbReference>
<keyword evidence="3" id="KW-1185">Reference proteome</keyword>
<dbReference type="AlphaFoldDB" id="A0AAD4P366"/>
<reference evidence="2 3" key="1">
    <citation type="journal article" date="2021" name="Nat. Commun.">
        <title>Incipient diploidization of the medicinal plant Perilla within 10,000 years.</title>
        <authorList>
            <person name="Zhang Y."/>
            <person name="Shen Q."/>
            <person name="Leng L."/>
            <person name="Zhang D."/>
            <person name="Chen S."/>
            <person name="Shi Y."/>
            <person name="Ning Z."/>
            <person name="Chen S."/>
        </authorList>
    </citation>
    <scope>NUCLEOTIDE SEQUENCE [LARGE SCALE GENOMIC DNA]</scope>
    <source>
        <strain evidence="3">cv. PC099</strain>
    </source>
</reference>
<dbReference type="InterPro" id="IPR013187">
    <property type="entry name" value="F-box-assoc_dom_typ3"/>
</dbReference>
<organism evidence="2 3">
    <name type="scientific">Perilla frutescens var. hirtella</name>
    <name type="common">Perilla citriodora</name>
    <name type="synonym">Perilla setoyensis</name>
    <dbReference type="NCBI Taxonomy" id="608512"/>
    <lineage>
        <taxon>Eukaryota</taxon>
        <taxon>Viridiplantae</taxon>
        <taxon>Streptophyta</taxon>
        <taxon>Embryophyta</taxon>
        <taxon>Tracheophyta</taxon>
        <taxon>Spermatophyta</taxon>
        <taxon>Magnoliopsida</taxon>
        <taxon>eudicotyledons</taxon>
        <taxon>Gunneridae</taxon>
        <taxon>Pentapetalae</taxon>
        <taxon>asterids</taxon>
        <taxon>lamiids</taxon>
        <taxon>Lamiales</taxon>
        <taxon>Lamiaceae</taxon>
        <taxon>Nepetoideae</taxon>
        <taxon>Elsholtzieae</taxon>
        <taxon>Perilla</taxon>
    </lineage>
</organism>
<protein>
    <recommendedName>
        <fullName evidence="1">F-box associated beta-propeller type 3 domain-containing protein</fullName>
    </recommendedName>
</protein>
<feature type="domain" description="F-box associated beta-propeller type 3" evidence="1">
    <location>
        <begin position="41"/>
        <end position="241"/>
    </location>
</feature>
<dbReference type="InterPro" id="IPR050796">
    <property type="entry name" value="SCF_F-box_component"/>
</dbReference>
<gene>
    <name evidence="2" type="ORF">C2S53_002896</name>
</gene>
<evidence type="ECO:0000313" key="2">
    <source>
        <dbReference type="EMBL" id="KAH6824486.1"/>
    </source>
</evidence>
<name>A0AAD4P366_PERFH</name>
<proteinExistence type="predicted"/>
<dbReference type="PANTHER" id="PTHR31672:SF13">
    <property type="entry name" value="F-BOX PROTEIN CPR30-LIKE"/>
    <property type="match status" value="1"/>
</dbReference>
<dbReference type="PANTHER" id="PTHR31672">
    <property type="entry name" value="BNACNNG10540D PROTEIN"/>
    <property type="match status" value="1"/>
</dbReference>
<dbReference type="InterPro" id="IPR017451">
    <property type="entry name" value="F-box-assoc_interact_dom"/>
</dbReference>
<dbReference type="NCBIfam" id="TIGR01640">
    <property type="entry name" value="F_box_assoc_1"/>
    <property type="match status" value="1"/>
</dbReference>
<comment type="caution">
    <text evidence="2">The sequence shown here is derived from an EMBL/GenBank/DDBJ whole genome shotgun (WGS) entry which is preliminary data.</text>
</comment>